<proteinExistence type="predicted"/>
<gene>
    <name evidence="1" type="ORF">TVY486_0304630</name>
</gene>
<reference evidence="1" key="1">
    <citation type="journal article" date="2012" name="Proc. Natl. Acad. Sci. U.S.A.">
        <title>Antigenic diversity is generated by distinct evolutionary mechanisms in African trypanosome species.</title>
        <authorList>
            <person name="Jackson A.P."/>
            <person name="Berry A."/>
            <person name="Aslett M."/>
            <person name="Allison H.C."/>
            <person name="Burton P."/>
            <person name="Vavrova-Anderson J."/>
            <person name="Brown R."/>
            <person name="Browne H."/>
            <person name="Corton N."/>
            <person name="Hauser H."/>
            <person name="Gamble J."/>
            <person name="Gilderthorp R."/>
            <person name="Marcello L."/>
            <person name="McQuillan J."/>
            <person name="Otto T.D."/>
            <person name="Quail M.A."/>
            <person name="Sanders M.J."/>
            <person name="van Tonder A."/>
            <person name="Ginger M.L."/>
            <person name="Field M.C."/>
            <person name="Barry J.D."/>
            <person name="Hertz-Fowler C."/>
            <person name="Berriman M."/>
        </authorList>
    </citation>
    <scope>NUCLEOTIDE SEQUENCE</scope>
    <source>
        <strain evidence="1">Y486</strain>
    </source>
</reference>
<dbReference type="VEuPathDB" id="TriTrypDB:TvY486_0304630"/>
<dbReference type="AlphaFoldDB" id="G0TTL1"/>
<name>G0TTL1_TRYVY</name>
<protein>
    <submittedName>
        <fullName evidence="1">Uncharacterized protein</fullName>
    </submittedName>
</protein>
<evidence type="ECO:0000313" key="1">
    <source>
        <dbReference type="EMBL" id="CCC47292.1"/>
    </source>
</evidence>
<accession>G0TTL1</accession>
<sequence length="138" mass="14888">MHLLWCPSHRLPTVSSPSAVEQNGRKIVAVWVGASPNQTQGSSLLILTAIGSLSFTSLSAGDNTNILHLLTLLSHSHSRCSLPLSFPFLCFLFFLLPASSSHLSPFTQSPPKYSLKQVGSNTVVFTNEHTKNIGNKSS</sequence>
<dbReference type="EMBL" id="HE573019">
    <property type="protein sequence ID" value="CCC47292.1"/>
    <property type="molecule type" value="Genomic_DNA"/>
</dbReference>
<organism evidence="1">
    <name type="scientific">Trypanosoma vivax (strain Y486)</name>
    <dbReference type="NCBI Taxonomy" id="1055687"/>
    <lineage>
        <taxon>Eukaryota</taxon>
        <taxon>Discoba</taxon>
        <taxon>Euglenozoa</taxon>
        <taxon>Kinetoplastea</taxon>
        <taxon>Metakinetoplastina</taxon>
        <taxon>Trypanosomatida</taxon>
        <taxon>Trypanosomatidae</taxon>
        <taxon>Trypanosoma</taxon>
        <taxon>Duttonella</taxon>
    </lineage>
</organism>